<dbReference type="EMBL" id="FONV01000002">
    <property type="protein sequence ID" value="SFE52377.1"/>
    <property type="molecule type" value="Genomic_DNA"/>
</dbReference>
<dbReference type="Gene3D" id="1.10.1660.10">
    <property type="match status" value="1"/>
</dbReference>
<dbReference type="Pfam" id="PF12728">
    <property type="entry name" value="HTH_17"/>
    <property type="match status" value="1"/>
</dbReference>
<evidence type="ECO:0000259" key="1">
    <source>
        <dbReference type="Pfam" id="PF12728"/>
    </source>
</evidence>
<sequence>MLCMTQVPPQETASKPELLTAKEAGEALGGVSDETVNRWARDGRIACITLPSGQRRFRREVIDAILAGNTAA</sequence>
<dbReference type="Proteomes" id="UP000199645">
    <property type="component" value="Unassembled WGS sequence"/>
</dbReference>
<dbReference type="AlphaFoldDB" id="A0A1I2B8R1"/>
<feature type="domain" description="Helix-turn-helix" evidence="1">
    <location>
        <begin position="18"/>
        <end position="69"/>
    </location>
</feature>
<protein>
    <submittedName>
        <fullName evidence="2">DNA binding domain-containing protein, excisionase family</fullName>
    </submittedName>
</protein>
<reference evidence="2 3" key="1">
    <citation type="submission" date="2016-10" db="EMBL/GenBank/DDBJ databases">
        <authorList>
            <person name="de Groot N.N."/>
        </authorList>
    </citation>
    <scope>NUCLEOTIDE SEQUENCE [LARGE SCALE GENOMIC DNA]</scope>
    <source>
        <strain evidence="2 3">DSM 43019</strain>
    </source>
</reference>
<dbReference type="STRING" id="35752.SAMN05421541_102167"/>
<dbReference type="InterPro" id="IPR009061">
    <property type="entry name" value="DNA-bd_dom_put_sf"/>
</dbReference>
<organism evidence="2 3">
    <name type="scientific">Actinoplanes philippinensis</name>
    <dbReference type="NCBI Taxonomy" id="35752"/>
    <lineage>
        <taxon>Bacteria</taxon>
        <taxon>Bacillati</taxon>
        <taxon>Actinomycetota</taxon>
        <taxon>Actinomycetes</taxon>
        <taxon>Micromonosporales</taxon>
        <taxon>Micromonosporaceae</taxon>
        <taxon>Actinoplanes</taxon>
    </lineage>
</organism>
<evidence type="ECO:0000313" key="3">
    <source>
        <dbReference type="Proteomes" id="UP000199645"/>
    </source>
</evidence>
<keyword evidence="3" id="KW-1185">Reference proteome</keyword>
<gene>
    <name evidence="2" type="ORF">SAMN05421541_102167</name>
</gene>
<name>A0A1I2B8R1_9ACTN</name>
<dbReference type="InterPro" id="IPR041657">
    <property type="entry name" value="HTH_17"/>
</dbReference>
<evidence type="ECO:0000313" key="2">
    <source>
        <dbReference type="EMBL" id="SFE52377.1"/>
    </source>
</evidence>
<accession>A0A1I2B8R1</accession>
<proteinExistence type="predicted"/>
<dbReference type="SUPFAM" id="SSF46955">
    <property type="entry name" value="Putative DNA-binding domain"/>
    <property type="match status" value="1"/>
</dbReference>